<dbReference type="Proteomes" id="UP001283361">
    <property type="component" value="Unassembled WGS sequence"/>
</dbReference>
<evidence type="ECO:0000256" key="1">
    <source>
        <dbReference type="SAM" id="MobiDB-lite"/>
    </source>
</evidence>
<name>A0AAE1D1Y4_9GAST</name>
<sequence length="145" mass="15979">MRIAFGDQWTVPHMKKKQTPLRSGGFESTALHHGAALCALDPQPSPSASRPGLAPSVHPGAVLPAADQQSDPNQHKPYDINDENYVSLQPETEEMEKEIGSSAARRNISVMTFPSEGKTDEDDGYFFVSSFGFLRQLVYLFVCPR</sequence>
<dbReference type="EMBL" id="JAWDGP010005734">
    <property type="protein sequence ID" value="KAK3752907.1"/>
    <property type="molecule type" value="Genomic_DNA"/>
</dbReference>
<protein>
    <submittedName>
        <fullName evidence="2">Uncharacterized protein</fullName>
    </submittedName>
</protein>
<evidence type="ECO:0000313" key="2">
    <source>
        <dbReference type="EMBL" id="KAK3752907.1"/>
    </source>
</evidence>
<accession>A0AAE1D1Y4</accession>
<reference evidence="2" key="1">
    <citation type="journal article" date="2023" name="G3 (Bethesda)">
        <title>A reference genome for the long-term kleptoplast-retaining sea slug Elysia crispata morphotype clarki.</title>
        <authorList>
            <person name="Eastman K.E."/>
            <person name="Pendleton A.L."/>
            <person name="Shaikh M.A."/>
            <person name="Suttiyut T."/>
            <person name="Ogas R."/>
            <person name="Tomko P."/>
            <person name="Gavelis G."/>
            <person name="Widhalm J.R."/>
            <person name="Wisecaver J.H."/>
        </authorList>
    </citation>
    <scope>NUCLEOTIDE SEQUENCE</scope>
    <source>
        <strain evidence="2">ECLA1</strain>
    </source>
</reference>
<keyword evidence="3" id="KW-1185">Reference proteome</keyword>
<proteinExistence type="predicted"/>
<gene>
    <name evidence="2" type="ORF">RRG08_009128</name>
</gene>
<evidence type="ECO:0000313" key="3">
    <source>
        <dbReference type="Proteomes" id="UP001283361"/>
    </source>
</evidence>
<comment type="caution">
    <text evidence="2">The sequence shown here is derived from an EMBL/GenBank/DDBJ whole genome shotgun (WGS) entry which is preliminary data.</text>
</comment>
<organism evidence="2 3">
    <name type="scientific">Elysia crispata</name>
    <name type="common">lettuce slug</name>
    <dbReference type="NCBI Taxonomy" id="231223"/>
    <lineage>
        <taxon>Eukaryota</taxon>
        <taxon>Metazoa</taxon>
        <taxon>Spiralia</taxon>
        <taxon>Lophotrochozoa</taxon>
        <taxon>Mollusca</taxon>
        <taxon>Gastropoda</taxon>
        <taxon>Heterobranchia</taxon>
        <taxon>Euthyneura</taxon>
        <taxon>Panpulmonata</taxon>
        <taxon>Sacoglossa</taxon>
        <taxon>Placobranchoidea</taxon>
        <taxon>Plakobranchidae</taxon>
        <taxon>Elysia</taxon>
    </lineage>
</organism>
<feature type="region of interest" description="Disordered" evidence="1">
    <location>
        <begin position="1"/>
        <end position="81"/>
    </location>
</feature>
<dbReference type="AlphaFoldDB" id="A0AAE1D1Y4"/>